<name>A0A840DTC0_9HYPH</name>
<dbReference type="AlphaFoldDB" id="A0A840DTC0"/>
<feature type="compositionally biased region" description="Polar residues" evidence="1">
    <location>
        <begin position="61"/>
        <end position="82"/>
    </location>
</feature>
<evidence type="ECO:0000256" key="1">
    <source>
        <dbReference type="SAM" id="MobiDB-lite"/>
    </source>
</evidence>
<sequence length="116" mass="13025">MPLQKNGNGQYDKTQNGDEHENALETTLSDNKTEQEQSLSQENIEPVKKIRRSRRRATRTQNESSLELTLATPENFNNGGESTSKEEVSSLPGIGEGIQRKIRRRRVVASSAEENV</sequence>
<dbReference type="EMBL" id="JACIFE010000003">
    <property type="protein sequence ID" value="MBB4076210.1"/>
    <property type="molecule type" value="Genomic_DNA"/>
</dbReference>
<evidence type="ECO:0000313" key="2">
    <source>
        <dbReference type="EMBL" id="MBB4076210.1"/>
    </source>
</evidence>
<accession>A0A840DTC0</accession>
<protein>
    <submittedName>
        <fullName evidence="2">Uncharacterized protein</fullName>
    </submittedName>
</protein>
<evidence type="ECO:0000313" key="3">
    <source>
        <dbReference type="Proteomes" id="UP000585970"/>
    </source>
</evidence>
<comment type="caution">
    <text evidence="2">The sequence shown here is derived from an EMBL/GenBank/DDBJ whole genome shotgun (WGS) entry which is preliminary data.</text>
</comment>
<gene>
    <name evidence="2" type="ORF">GGR08_000503</name>
</gene>
<keyword evidence="3" id="KW-1185">Reference proteome</keyword>
<feature type="compositionally biased region" description="Basic residues" evidence="1">
    <location>
        <begin position="49"/>
        <end position="58"/>
    </location>
</feature>
<feature type="region of interest" description="Disordered" evidence="1">
    <location>
        <begin position="1"/>
        <end position="116"/>
    </location>
</feature>
<dbReference type="Proteomes" id="UP000585970">
    <property type="component" value="Unassembled WGS sequence"/>
</dbReference>
<reference evidence="2 3" key="1">
    <citation type="submission" date="2020-08" db="EMBL/GenBank/DDBJ databases">
        <title>Genomic Encyclopedia of Type Strains, Phase IV (KMG-IV): sequencing the most valuable type-strain genomes for metagenomic binning, comparative biology and taxonomic classification.</title>
        <authorList>
            <person name="Goeker M."/>
        </authorList>
    </citation>
    <scope>NUCLEOTIDE SEQUENCE [LARGE SCALE GENOMIC DNA]</scope>
    <source>
        <strain evidence="2 3">DSM 100694</strain>
    </source>
</reference>
<feature type="compositionally biased region" description="Polar residues" evidence="1">
    <location>
        <begin position="1"/>
        <end position="14"/>
    </location>
</feature>
<organism evidence="2 3">
    <name type="scientific">Bartonella fuyuanensis</name>
    <dbReference type="NCBI Taxonomy" id="1460968"/>
    <lineage>
        <taxon>Bacteria</taxon>
        <taxon>Pseudomonadati</taxon>
        <taxon>Pseudomonadota</taxon>
        <taxon>Alphaproteobacteria</taxon>
        <taxon>Hyphomicrobiales</taxon>
        <taxon>Bartonellaceae</taxon>
        <taxon>Bartonella</taxon>
    </lineage>
</organism>
<proteinExistence type="predicted"/>
<feature type="compositionally biased region" description="Polar residues" evidence="1">
    <location>
        <begin position="24"/>
        <end position="43"/>
    </location>
</feature>